<protein>
    <submittedName>
        <fullName evidence="4">Serine/threonine-protein phosphatase 6 regulatory ankyrin repeat subunit C</fullName>
    </submittedName>
</protein>
<gene>
    <name evidence="4" type="primary">ANKRD52_1</name>
    <name evidence="4" type="ORF">DBV05_g12617</name>
</gene>
<evidence type="ECO:0000313" key="5">
    <source>
        <dbReference type="Proteomes" id="UP000325902"/>
    </source>
</evidence>
<dbReference type="InterPro" id="IPR002110">
    <property type="entry name" value="Ankyrin_rpt"/>
</dbReference>
<dbReference type="InterPro" id="IPR036770">
    <property type="entry name" value="Ankyrin_rpt-contain_sf"/>
</dbReference>
<keyword evidence="1" id="KW-0677">Repeat</keyword>
<proteinExistence type="predicted"/>
<keyword evidence="5" id="KW-1185">Reference proteome</keyword>
<evidence type="ECO:0000313" key="4">
    <source>
        <dbReference type="EMBL" id="KAB2568705.1"/>
    </source>
</evidence>
<keyword evidence="2 3" id="KW-0040">ANK repeat</keyword>
<dbReference type="PANTHER" id="PTHR24198">
    <property type="entry name" value="ANKYRIN REPEAT AND PROTEIN KINASE DOMAIN-CONTAINING PROTEIN"/>
    <property type="match status" value="1"/>
</dbReference>
<evidence type="ECO:0000256" key="3">
    <source>
        <dbReference type="PROSITE-ProRule" id="PRU00023"/>
    </source>
</evidence>
<name>A0A5N5CTM8_9PEZI</name>
<accession>A0A5N5CTM8</accession>
<sequence>MPVALAVRRTNSDDAELLEMLLDAGASIPGTAALHMASFMGHLPKMRTLIVRGADINEVLTDRVRTHLKFFGFSTPLHWAVRGGHADAVELLLAENPDMELKDDHGISARDALNQWKVGSA</sequence>
<dbReference type="AlphaFoldDB" id="A0A5N5CTM8"/>
<evidence type="ECO:0000256" key="2">
    <source>
        <dbReference type="ARBA" id="ARBA00023043"/>
    </source>
</evidence>
<dbReference type="OrthoDB" id="5369447at2759"/>
<dbReference type="Pfam" id="PF12796">
    <property type="entry name" value="Ank_2"/>
    <property type="match status" value="1"/>
</dbReference>
<dbReference type="SUPFAM" id="SSF48403">
    <property type="entry name" value="Ankyrin repeat"/>
    <property type="match status" value="1"/>
</dbReference>
<dbReference type="PANTHER" id="PTHR24198:SF165">
    <property type="entry name" value="ANKYRIN REPEAT-CONTAINING PROTEIN-RELATED"/>
    <property type="match status" value="1"/>
</dbReference>
<reference evidence="4 5" key="1">
    <citation type="journal article" date="2019" name="Sci. Rep.">
        <title>A multi-omics analysis of the grapevine pathogen Lasiodiplodia theobromae reveals that temperature affects the expression of virulence- and pathogenicity-related genes.</title>
        <authorList>
            <person name="Felix C."/>
            <person name="Meneses R."/>
            <person name="Goncalves M.F.M."/>
            <person name="Tilleman L."/>
            <person name="Duarte A.S."/>
            <person name="Jorrin-Novo J.V."/>
            <person name="Van de Peer Y."/>
            <person name="Deforce D."/>
            <person name="Van Nieuwerburgh F."/>
            <person name="Esteves A.C."/>
            <person name="Alves A."/>
        </authorList>
    </citation>
    <scope>NUCLEOTIDE SEQUENCE [LARGE SCALE GENOMIC DNA]</scope>
    <source>
        <strain evidence="4 5">LA-SOL3</strain>
    </source>
</reference>
<dbReference type="EMBL" id="VCHE01000292">
    <property type="protein sequence ID" value="KAB2568705.1"/>
    <property type="molecule type" value="Genomic_DNA"/>
</dbReference>
<dbReference type="Proteomes" id="UP000325902">
    <property type="component" value="Unassembled WGS sequence"/>
</dbReference>
<dbReference type="PROSITE" id="PS50297">
    <property type="entry name" value="ANK_REP_REGION"/>
    <property type="match status" value="2"/>
</dbReference>
<feature type="repeat" description="ANK" evidence="3">
    <location>
        <begin position="29"/>
        <end position="61"/>
    </location>
</feature>
<evidence type="ECO:0000256" key="1">
    <source>
        <dbReference type="ARBA" id="ARBA00022737"/>
    </source>
</evidence>
<dbReference type="SMART" id="SM00248">
    <property type="entry name" value="ANK"/>
    <property type="match status" value="2"/>
</dbReference>
<dbReference type="PROSITE" id="PS50088">
    <property type="entry name" value="ANK_REPEAT"/>
    <property type="match status" value="2"/>
</dbReference>
<organism evidence="4 5">
    <name type="scientific">Lasiodiplodia theobromae</name>
    <dbReference type="NCBI Taxonomy" id="45133"/>
    <lineage>
        <taxon>Eukaryota</taxon>
        <taxon>Fungi</taxon>
        <taxon>Dikarya</taxon>
        <taxon>Ascomycota</taxon>
        <taxon>Pezizomycotina</taxon>
        <taxon>Dothideomycetes</taxon>
        <taxon>Dothideomycetes incertae sedis</taxon>
        <taxon>Botryosphaeriales</taxon>
        <taxon>Botryosphaeriaceae</taxon>
        <taxon>Lasiodiplodia</taxon>
    </lineage>
</organism>
<feature type="repeat" description="ANK" evidence="3">
    <location>
        <begin position="72"/>
        <end position="104"/>
    </location>
</feature>
<dbReference type="Gene3D" id="1.25.40.20">
    <property type="entry name" value="Ankyrin repeat-containing domain"/>
    <property type="match status" value="1"/>
</dbReference>
<comment type="caution">
    <text evidence="4">The sequence shown here is derived from an EMBL/GenBank/DDBJ whole genome shotgun (WGS) entry which is preliminary data.</text>
</comment>